<dbReference type="AlphaFoldDB" id="A0A0E0G650"/>
<evidence type="ECO:0008006" key="4">
    <source>
        <dbReference type="Google" id="ProtNLM"/>
    </source>
</evidence>
<evidence type="ECO:0000313" key="3">
    <source>
        <dbReference type="Proteomes" id="UP000006591"/>
    </source>
</evidence>
<feature type="region of interest" description="Disordered" evidence="1">
    <location>
        <begin position="1"/>
        <end position="40"/>
    </location>
</feature>
<name>A0A0E0G650_ORYNI</name>
<evidence type="ECO:0000313" key="2">
    <source>
        <dbReference type="EnsemblPlants" id="ONIVA02G16820.1"/>
    </source>
</evidence>
<reference evidence="2" key="1">
    <citation type="submission" date="2015-04" db="UniProtKB">
        <authorList>
            <consortium name="EnsemblPlants"/>
        </authorList>
    </citation>
    <scope>IDENTIFICATION</scope>
    <source>
        <strain evidence="2">SL10</strain>
    </source>
</reference>
<feature type="compositionally biased region" description="Basic and acidic residues" evidence="1">
    <location>
        <begin position="72"/>
        <end position="87"/>
    </location>
</feature>
<dbReference type="EnsemblPlants" id="ONIVA02G16820.1">
    <property type="protein sequence ID" value="ONIVA02G16820.1"/>
    <property type="gene ID" value="ONIVA02G16820"/>
</dbReference>
<proteinExistence type="predicted"/>
<dbReference type="Proteomes" id="UP000006591">
    <property type="component" value="Chromosome 2"/>
</dbReference>
<evidence type="ECO:0000256" key="1">
    <source>
        <dbReference type="SAM" id="MobiDB-lite"/>
    </source>
</evidence>
<organism evidence="2">
    <name type="scientific">Oryza nivara</name>
    <name type="common">Indian wild rice</name>
    <name type="synonym">Oryza sativa f. spontanea</name>
    <dbReference type="NCBI Taxonomy" id="4536"/>
    <lineage>
        <taxon>Eukaryota</taxon>
        <taxon>Viridiplantae</taxon>
        <taxon>Streptophyta</taxon>
        <taxon>Embryophyta</taxon>
        <taxon>Tracheophyta</taxon>
        <taxon>Spermatophyta</taxon>
        <taxon>Magnoliopsida</taxon>
        <taxon>Liliopsida</taxon>
        <taxon>Poales</taxon>
        <taxon>Poaceae</taxon>
        <taxon>BOP clade</taxon>
        <taxon>Oryzoideae</taxon>
        <taxon>Oryzeae</taxon>
        <taxon>Oryzinae</taxon>
        <taxon>Oryza</taxon>
    </lineage>
</organism>
<protein>
    <recommendedName>
        <fullName evidence="4">DUF834 domain-containing protein</fullName>
    </recommendedName>
</protein>
<dbReference type="Gramene" id="ONIVA02G16820.1">
    <property type="protein sequence ID" value="ONIVA02G16820.1"/>
    <property type="gene ID" value="ONIVA02G16820"/>
</dbReference>
<sequence length="115" mass="12611">MAAGNPGYRSWCSGARHERCEGGGEAHPNGWNGEETTTATRTRQHIHLNEGCAERDVHERGTATAAALLPDPCRDGEETVLRRRTEGSDSEEEEDAAAAAAVGKRDGRRLWWGRR</sequence>
<feature type="compositionally biased region" description="Basic and acidic residues" evidence="1">
    <location>
        <begin position="15"/>
        <end position="24"/>
    </location>
</feature>
<dbReference type="HOGENOM" id="CLU_2112817_0_0_1"/>
<reference evidence="2" key="2">
    <citation type="submission" date="2018-04" db="EMBL/GenBank/DDBJ databases">
        <title>OnivRS2 (Oryza nivara Reference Sequence Version 2).</title>
        <authorList>
            <person name="Zhang J."/>
            <person name="Kudrna D."/>
            <person name="Lee S."/>
            <person name="Talag J."/>
            <person name="Rajasekar S."/>
            <person name="Welchert J."/>
            <person name="Hsing Y.-I."/>
            <person name="Wing R.A."/>
        </authorList>
    </citation>
    <scope>NUCLEOTIDE SEQUENCE [LARGE SCALE GENOMIC DNA]</scope>
    <source>
        <strain evidence="2">SL10</strain>
    </source>
</reference>
<accession>A0A0E0G650</accession>
<keyword evidence="3" id="KW-1185">Reference proteome</keyword>
<feature type="region of interest" description="Disordered" evidence="1">
    <location>
        <begin position="64"/>
        <end position="104"/>
    </location>
</feature>